<dbReference type="Proteomes" id="UP000523007">
    <property type="component" value="Unassembled WGS sequence"/>
</dbReference>
<dbReference type="AlphaFoldDB" id="A0A7W7RGV3"/>
<reference evidence="2 3" key="1">
    <citation type="submission" date="2020-08" db="EMBL/GenBank/DDBJ databases">
        <title>Sequencing the genomes of 1000 actinobacteria strains.</title>
        <authorList>
            <person name="Klenk H.-P."/>
        </authorList>
    </citation>
    <scope>NUCLEOTIDE SEQUENCE [LARGE SCALE GENOMIC DNA]</scope>
    <source>
        <strain evidence="2 3">DSM 102030</strain>
    </source>
</reference>
<evidence type="ECO:0000313" key="2">
    <source>
        <dbReference type="EMBL" id="MBB4931749.1"/>
    </source>
</evidence>
<feature type="transmembrane region" description="Helical" evidence="1">
    <location>
        <begin position="78"/>
        <end position="96"/>
    </location>
</feature>
<keyword evidence="1" id="KW-0472">Membrane</keyword>
<keyword evidence="1" id="KW-0812">Transmembrane</keyword>
<feature type="transmembrane region" description="Helical" evidence="1">
    <location>
        <begin position="42"/>
        <end position="66"/>
    </location>
</feature>
<feature type="transmembrane region" description="Helical" evidence="1">
    <location>
        <begin position="6"/>
        <end position="30"/>
    </location>
</feature>
<dbReference type="EMBL" id="JACHJT010000001">
    <property type="protein sequence ID" value="MBB4931749.1"/>
    <property type="molecule type" value="Genomic_DNA"/>
</dbReference>
<dbReference type="InterPro" id="IPR021315">
    <property type="entry name" value="Gap/Sap"/>
</dbReference>
<proteinExistence type="predicted"/>
<name>A0A7W7RGV3_9ACTN</name>
<feature type="transmembrane region" description="Helical" evidence="1">
    <location>
        <begin position="200"/>
        <end position="222"/>
    </location>
</feature>
<feature type="transmembrane region" description="Helical" evidence="1">
    <location>
        <begin position="157"/>
        <end position="179"/>
    </location>
</feature>
<dbReference type="RefSeq" id="WP_184578402.1">
    <property type="nucleotide sequence ID" value="NZ_JACHJT010000001.1"/>
</dbReference>
<comment type="caution">
    <text evidence="2">The sequence shown here is derived from an EMBL/GenBank/DDBJ whole genome shotgun (WGS) entry which is preliminary data.</text>
</comment>
<protein>
    <recommendedName>
        <fullName evidence="4">Sap-like sulfolipid-1-addressing protein</fullName>
    </recommendedName>
</protein>
<keyword evidence="3" id="KW-1185">Reference proteome</keyword>
<evidence type="ECO:0008006" key="4">
    <source>
        <dbReference type="Google" id="ProtNLM"/>
    </source>
</evidence>
<evidence type="ECO:0000256" key="1">
    <source>
        <dbReference type="SAM" id="Phobius"/>
    </source>
</evidence>
<accession>A0A7W7RGV3</accession>
<organism evidence="2 3">
    <name type="scientific">Lipingzhangella halophila</name>
    <dbReference type="NCBI Taxonomy" id="1783352"/>
    <lineage>
        <taxon>Bacteria</taxon>
        <taxon>Bacillati</taxon>
        <taxon>Actinomycetota</taxon>
        <taxon>Actinomycetes</taxon>
        <taxon>Streptosporangiales</taxon>
        <taxon>Nocardiopsidaceae</taxon>
        <taxon>Lipingzhangella</taxon>
    </lineage>
</organism>
<keyword evidence="1" id="KW-1133">Transmembrane helix</keyword>
<sequence length="231" mass="24576">MSLEVLLPVGGLALLDTLSPAVIGVTLFVLLSGARRMALPLFTYLLTVAAFYFSAGVGLMLGLGSLVSRLGHVGDHPVALWGQALLGAALFGYSFVMPTKPAAGARRREPRSFRVPVMIGLGVTTGVFEIGTALPYLAAIGIMTTAGLAPVQWGPLLAGYTVVMVLPPALMYLGYRLLGERVRPRLQRWREKLEAGSRETLAWIIGIAGFLMLANAIGRTGIPEFIDGLPF</sequence>
<feature type="transmembrane region" description="Helical" evidence="1">
    <location>
        <begin position="117"/>
        <end position="137"/>
    </location>
</feature>
<evidence type="ECO:0000313" key="3">
    <source>
        <dbReference type="Proteomes" id="UP000523007"/>
    </source>
</evidence>
<dbReference type="Pfam" id="PF11139">
    <property type="entry name" value="SfLAP"/>
    <property type="match status" value="1"/>
</dbReference>
<gene>
    <name evidence="2" type="ORF">F4561_002569</name>
</gene>